<dbReference type="AlphaFoldDB" id="A0A2Z5G6A3"/>
<accession>A0A2Z5G6A3</accession>
<dbReference type="Proteomes" id="UP000253606">
    <property type="component" value="Chromosome"/>
</dbReference>
<dbReference type="EMBL" id="CP030840">
    <property type="protein sequence ID" value="AXC14762.1"/>
    <property type="molecule type" value="Genomic_DNA"/>
</dbReference>
<keyword evidence="1" id="KW-0732">Signal</keyword>
<sequence>MLKRFARSTAIVGALLVAGAAAQAQKYSFNYFRDPSPNAPVISGTDLSPTGELVGWYTTTTAAWGFSEVGGKYTTIALPQQGSASPYTVINSINGQGKLVGVGRLPEGYVDGFLLTSSGELTTIAVPFPNTLTTPLSINSSGTIVGNYTTESGALNGFVLEDGTYKAYQVPGSYSTTINDINDNGVIVGSYTTSRGGTSIGFMLKDGTLTKLTFPGAINTVPNSINADGHIVGHYDTSNAELPFYFDGTTYTQIAVPGQYACNFTHIKNSGYVVGTCSNSSTYATEAVVGTPTL</sequence>
<protein>
    <submittedName>
        <fullName evidence="2">Uncharacterized protein</fullName>
    </submittedName>
</protein>
<organism evidence="2 3">
    <name type="scientific">Acidisarcina polymorpha</name>
    <dbReference type="NCBI Taxonomy" id="2211140"/>
    <lineage>
        <taxon>Bacteria</taxon>
        <taxon>Pseudomonadati</taxon>
        <taxon>Acidobacteriota</taxon>
        <taxon>Terriglobia</taxon>
        <taxon>Terriglobales</taxon>
        <taxon>Acidobacteriaceae</taxon>
        <taxon>Acidisarcina</taxon>
    </lineage>
</organism>
<evidence type="ECO:0000313" key="3">
    <source>
        <dbReference type="Proteomes" id="UP000253606"/>
    </source>
</evidence>
<feature type="chain" id="PRO_5016365616" evidence="1">
    <location>
        <begin position="25"/>
        <end position="294"/>
    </location>
</feature>
<reference evidence="2 3" key="1">
    <citation type="journal article" date="2018" name="Front. Microbiol.">
        <title>Hydrolytic Capabilities as a Key to Environmental Success: Chitinolytic and Cellulolytic Acidobacteria From Acidic Sub-arctic Soils and Boreal Peatlands.</title>
        <authorList>
            <person name="Belova S.E."/>
            <person name="Ravin N.V."/>
            <person name="Pankratov T.A."/>
            <person name="Rakitin A.L."/>
            <person name="Ivanova A.A."/>
            <person name="Beletsky A.V."/>
            <person name="Mardanov A.V."/>
            <person name="Sinninghe Damste J.S."/>
            <person name="Dedysh S.N."/>
        </authorList>
    </citation>
    <scope>NUCLEOTIDE SEQUENCE [LARGE SCALE GENOMIC DNA]</scope>
    <source>
        <strain evidence="2 3">SBC82</strain>
    </source>
</reference>
<keyword evidence="3" id="KW-1185">Reference proteome</keyword>
<evidence type="ECO:0000256" key="1">
    <source>
        <dbReference type="SAM" id="SignalP"/>
    </source>
</evidence>
<feature type="signal peptide" evidence="1">
    <location>
        <begin position="1"/>
        <end position="24"/>
    </location>
</feature>
<name>A0A2Z5G6A3_9BACT</name>
<proteinExistence type="predicted"/>
<dbReference type="KEGG" id="abas:ACPOL_5514"/>
<dbReference type="RefSeq" id="WP_150133130.1">
    <property type="nucleotide sequence ID" value="NZ_CP030840.1"/>
</dbReference>
<dbReference type="OrthoDB" id="108960at2"/>
<evidence type="ECO:0000313" key="2">
    <source>
        <dbReference type="EMBL" id="AXC14762.1"/>
    </source>
</evidence>
<gene>
    <name evidence="2" type="ORF">ACPOL_5514</name>
</gene>